<evidence type="ECO:0000259" key="4">
    <source>
        <dbReference type="Pfam" id="PF09126"/>
    </source>
</evidence>
<gene>
    <name evidence="5" type="ORF">Pth03_11820</name>
</gene>
<feature type="domain" description="Type II restriction enzyme NaeI" evidence="4">
    <location>
        <begin position="45"/>
        <end position="321"/>
    </location>
</feature>
<keyword evidence="1" id="KW-0540">Nuclease</keyword>
<reference evidence="5" key="1">
    <citation type="submission" date="2021-01" db="EMBL/GenBank/DDBJ databases">
        <title>Whole genome shotgun sequence of Planotetraspora thailandica NBRC 104271.</title>
        <authorList>
            <person name="Komaki H."/>
            <person name="Tamura T."/>
        </authorList>
    </citation>
    <scope>NUCLEOTIDE SEQUENCE</scope>
    <source>
        <strain evidence="5">NBRC 104271</strain>
    </source>
</reference>
<dbReference type="Proteomes" id="UP000605992">
    <property type="component" value="Unassembled WGS sequence"/>
</dbReference>
<dbReference type="CDD" id="cd22338">
    <property type="entry name" value="NaeI-like"/>
    <property type="match status" value="1"/>
</dbReference>
<comment type="caution">
    <text evidence="5">The sequence shown here is derived from an EMBL/GenBank/DDBJ whole genome shotgun (WGS) entry which is preliminary data.</text>
</comment>
<dbReference type="InterPro" id="IPR011335">
    <property type="entry name" value="Restrct_endonuc-II-like"/>
</dbReference>
<organism evidence="5 6">
    <name type="scientific">Planotetraspora thailandica</name>
    <dbReference type="NCBI Taxonomy" id="487172"/>
    <lineage>
        <taxon>Bacteria</taxon>
        <taxon>Bacillati</taxon>
        <taxon>Actinomycetota</taxon>
        <taxon>Actinomycetes</taxon>
        <taxon>Streptosporangiales</taxon>
        <taxon>Streptosporangiaceae</taxon>
        <taxon>Planotetraspora</taxon>
    </lineage>
</organism>
<sequence length="330" mass="36618">MADTLDFELPERSRSVVETAAIGTGDDALDAVASWFEGHSNLEARFGEILRQSIDEVLDGQRTGRFDLAAKTVVKTERTYLGTKVEIICQAAFNLQRGRHMDYLIDGHEVDAKFSGKGLVKQSIPREAVGEICLLMHADDTRGTFSAGLLRTTPDVLSPGKGNQDGKREILAAARSRIRWLVHHGRLPENLLLKLPEATRQAIFNPPGVKGRGNSGQQRVNQLFRLVQRRIVRREVVLTVAQQDDGPKRVRDARKSLLPEGILILGHQDRHPHIARELNVPIPQQGQWISVQVVPVERDDPRPSTLLGGNRYSVVRAGESVHAPSPLTSY</sequence>
<protein>
    <recommendedName>
        <fullName evidence="4">Type II restriction enzyme NaeI domain-containing protein</fullName>
    </recommendedName>
</protein>
<dbReference type="Gene3D" id="3.40.600.10">
    <property type="entry name" value="DNA mismatch repair MutH/Restriction endonuclease, type II"/>
    <property type="match status" value="1"/>
</dbReference>
<dbReference type="Gene3D" id="1.10.10.10">
    <property type="entry name" value="Winged helix-like DNA-binding domain superfamily/Winged helix DNA-binding domain"/>
    <property type="match status" value="1"/>
</dbReference>
<dbReference type="InterPro" id="IPR036388">
    <property type="entry name" value="WH-like_DNA-bd_sf"/>
</dbReference>
<dbReference type="GO" id="GO:0009307">
    <property type="term" value="P:DNA restriction-modification system"/>
    <property type="evidence" value="ECO:0007669"/>
    <property type="project" value="InterPro"/>
</dbReference>
<dbReference type="Pfam" id="PF09126">
    <property type="entry name" value="NaeI"/>
    <property type="match status" value="1"/>
</dbReference>
<dbReference type="SUPFAM" id="SSF52980">
    <property type="entry name" value="Restriction endonuclease-like"/>
    <property type="match status" value="1"/>
</dbReference>
<dbReference type="RefSeq" id="WP_203943082.1">
    <property type="nucleotide sequence ID" value="NZ_BOOR01000007.1"/>
</dbReference>
<dbReference type="GO" id="GO:0009036">
    <property type="term" value="F:type II site-specific deoxyribonuclease activity"/>
    <property type="evidence" value="ECO:0007669"/>
    <property type="project" value="InterPro"/>
</dbReference>
<keyword evidence="3" id="KW-0378">Hydrolase</keyword>
<dbReference type="InterPro" id="IPR037057">
    <property type="entry name" value="DNA_rep_MutH/T2_RE_sf"/>
</dbReference>
<accession>A0A8J3UWZ7</accession>
<keyword evidence="6" id="KW-1185">Reference proteome</keyword>
<name>A0A8J3UWZ7_9ACTN</name>
<proteinExistence type="predicted"/>
<dbReference type="InterPro" id="IPR015210">
    <property type="entry name" value="NaeI"/>
</dbReference>
<keyword evidence="2" id="KW-0255">Endonuclease</keyword>
<evidence type="ECO:0000313" key="5">
    <source>
        <dbReference type="EMBL" id="GII52793.1"/>
    </source>
</evidence>
<dbReference type="AlphaFoldDB" id="A0A8J3UWZ7"/>
<dbReference type="GO" id="GO:0003677">
    <property type="term" value="F:DNA binding"/>
    <property type="evidence" value="ECO:0007669"/>
    <property type="project" value="InterPro"/>
</dbReference>
<evidence type="ECO:0000256" key="2">
    <source>
        <dbReference type="ARBA" id="ARBA00022759"/>
    </source>
</evidence>
<evidence type="ECO:0000256" key="3">
    <source>
        <dbReference type="ARBA" id="ARBA00022801"/>
    </source>
</evidence>
<evidence type="ECO:0000256" key="1">
    <source>
        <dbReference type="ARBA" id="ARBA00022722"/>
    </source>
</evidence>
<evidence type="ECO:0000313" key="6">
    <source>
        <dbReference type="Proteomes" id="UP000605992"/>
    </source>
</evidence>
<dbReference type="EMBL" id="BOOR01000007">
    <property type="protein sequence ID" value="GII52793.1"/>
    <property type="molecule type" value="Genomic_DNA"/>
</dbReference>